<dbReference type="EMBL" id="SWBO01000005">
    <property type="protein sequence ID" value="TKB99841.1"/>
    <property type="molecule type" value="Genomic_DNA"/>
</dbReference>
<accession>A0A4U1C695</accession>
<feature type="compositionally biased region" description="Basic and acidic residues" evidence="1">
    <location>
        <begin position="45"/>
        <end position="59"/>
    </location>
</feature>
<sequence>MNKEVKKTSEKASSNFEEPQPKGKVDQGEKAVKKPEDEVYNQEPAKAKTENPAKAKENSEQPVHSVKK</sequence>
<feature type="compositionally biased region" description="Basic and acidic residues" evidence="1">
    <location>
        <begin position="1"/>
        <end position="10"/>
    </location>
</feature>
<proteinExistence type="predicted"/>
<evidence type="ECO:0000313" key="3">
    <source>
        <dbReference type="Proteomes" id="UP000310477"/>
    </source>
</evidence>
<dbReference type="OrthoDB" id="771036at2"/>
<dbReference type="Proteomes" id="UP000310477">
    <property type="component" value="Unassembled WGS sequence"/>
</dbReference>
<comment type="caution">
    <text evidence="2">The sequence shown here is derived from an EMBL/GenBank/DDBJ whole genome shotgun (WGS) entry which is preliminary data.</text>
</comment>
<gene>
    <name evidence="2" type="ORF">FA045_10360</name>
</gene>
<feature type="region of interest" description="Disordered" evidence="1">
    <location>
        <begin position="1"/>
        <end position="68"/>
    </location>
</feature>
<keyword evidence="3" id="KW-1185">Reference proteome</keyword>
<dbReference type="AlphaFoldDB" id="A0A4U1C695"/>
<reference evidence="2 3" key="1">
    <citation type="submission" date="2019-04" db="EMBL/GenBank/DDBJ databases">
        <title>Pedobacter sp. AR-2-6 sp. nov., isolated from Arctic soil.</title>
        <authorList>
            <person name="Dahal R.H."/>
            <person name="Kim D.-U."/>
        </authorList>
    </citation>
    <scope>NUCLEOTIDE SEQUENCE [LARGE SCALE GENOMIC DNA]</scope>
    <source>
        <strain evidence="2 3">AR-2-6</strain>
    </source>
</reference>
<feature type="compositionally biased region" description="Basic and acidic residues" evidence="1">
    <location>
        <begin position="19"/>
        <end position="37"/>
    </location>
</feature>
<name>A0A4U1C695_9SPHI</name>
<protein>
    <submittedName>
        <fullName evidence="2">Uncharacterized protein</fullName>
    </submittedName>
</protein>
<organism evidence="2 3">
    <name type="scientific">Pedobacter cryotolerans</name>
    <dbReference type="NCBI Taxonomy" id="2571270"/>
    <lineage>
        <taxon>Bacteria</taxon>
        <taxon>Pseudomonadati</taxon>
        <taxon>Bacteroidota</taxon>
        <taxon>Sphingobacteriia</taxon>
        <taxon>Sphingobacteriales</taxon>
        <taxon>Sphingobacteriaceae</taxon>
        <taxon>Pedobacter</taxon>
    </lineage>
</organism>
<evidence type="ECO:0000256" key="1">
    <source>
        <dbReference type="SAM" id="MobiDB-lite"/>
    </source>
</evidence>
<dbReference type="RefSeq" id="WP_136877007.1">
    <property type="nucleotide sequence ID" value="NZ_SWBO01000005.1"/>
</dbReference>
<evidence type="ECO:0000313" key="2">
    <source>
        <dbReference type="EMBL" id="TKB99841.1"/>
    </source>
</evidence>